<feature type="region of interest" description="Disordered" evidence="1">
    <location>
        <begin position="58"/>
        <end position="148"/>
    </location>
</feature>
<evidence type="ECO:0000256" key="1">
    <source>
        <dbReference type="SAM" id="MobiDB-lite"/>
    </source>
</evidence>
<gene>
    <name evidence="2" type="ORF">HU200_001550</name>
</gene>
<feature type="compositionally biased region" description="Polar residues" evidence="1">
    <location>
        <begin position="344"/>
        <end position="362"/>
    </location>
</feature>
<evidence type="ECO:0000313" key="3">
    <source>
        <dbReference type="Proteomes" id="UP000636709"/>
    </source>
</evidence>
<comment type="caution">
    <text evidence="2">The sequence shown here is derived from an EMBL/GenBank/DDBJ whole genome shotgun (WGS) entry which is preliminary data.</text>
</comment>
<evidence type="ECO:0008006" key="4">
    <source>
        <dbReference type="Google" id="ProtNLM"/>
    </source>
</evidence>
<feature type="compositionally biased region" description="Acidic residues" evidence="1">
    <location>
        <begin position="311"/>
        <end position="322"/>
    </location>
</feature>
<dbReference type="EMBL" id="JACEFO010000138">
    <property type="protein sequence ID" value="KAF8780430.1"/>
    <property type="molecule type" value="Genomic_DNA"/>
</dbReference>
<feature type="region of interest" description="Disordered" evidence="1">
    <location>
        <begin position="268"/>
        <end position="415"/>
    </location>
</feature>
<dbReference type="OrthoDB" id="715730at2759"/>
<proteinExistence type="predicted"/>
<name>A0A835KUQ0_9POAL</name>
<feature type="compositionally biased region" description="Acidic residues" evidence="1">
    <location>
        <begin position="123"/>
        <end position="133"/>
    </location>
</feature>
<keyword evidence="3" id="KW-1185">Reference proteome</keyword>
<dbReference type="AlphaFoldDB" id="A0A835KUQ0"/>
<protein>
    <recommendedName>
        <fullName evidence="4">Aminotransferase-like plant mobile domain-containing protein</fullName>
    </recommendedName>
</protein>
<organism evidence="2 3">
    <name type="scientific">Digitaria exilis</name>
    <dbReference type="NCBI Taxonomy" id="1010633"/>
    <lineage>
        <taxon>Eukaryota</taxon>
        <taxon>Viridiplantae</taxon>
        <taxon>Streptophyta</taxon>
        <taxon>Embryophyta</taxon>
        <taxon>Tracheophyta</taxon>
        <taxon>Spermatophyta</taxon>
        <taxon>Magnoliopsida</taxon>
        <taxon>Liliopsida</taxon>
        <taxon>Poales</taxon>
        <taxon>Poaceae</taxon>
        <taxon>PACMAD clade</taxon>
        <taxon>Panicoideae</taxon>
        <taxon>Panicodae</taxon>
        <taxon>Paniceae</taxon>
        <taxon>Anthephorinae</taxon>
        <taxon>Digitaria</taxon>
    </lineage>
</organism>
<accession>A0A835KUQ0</accession>
<feature type="compositionally biased region" description="Acidic residues" evidence="1">
    <location>
        <begin position="72"/>
        <end position="87"/>
    </location>
</feature>
<feature type="compositionally biased region" description="Acidic residues" evidence="1">
    <location>
        <begin position="101"/>
        <end position="114"/>
    </location>
</feature>
<dbReference type="Proteomes" id="UP000636709">
    <property type="component" value="Unassembled WGS sequence"/>
</dbReference>
<reference evidence="2" key="1">
    <citation type="submission" date="2020-07" db="EMBL/GenBank/DDBJ databases">
        <title>Genome sequence and genetic diversity analysis of an under-domesticated orphan crop, white fonio (Digitaria exilis).</title>
        <authorList>
            <person name="Bennetzen J.L."/>
            <person name="Chen S."/>
            <person name="Ma X."/>
            <person name="Wang X."/>
            <person name="Yssel A.E.J."/>
            <person name="Chaluvadi S.R."/>
            <person name="Johnson M."/>
            <person name="Gangashetty P."/>
            <person name="Hamidou F."/>
            <person name="Sanogo M.D."/>
            <person name="Zwaenepoel A."/>
            <person name="Wallace J."/>
            <person name="Van De Peer Y."/>
            <person name="Van Deynze A."/>
        </authorList>
    </citation>
    <scope>NUCLEOTIDE SEQUENCE</scope>
    <source>
        <tissue evidence="2">Leaves</tissue>
    </source>
</reference>
<sequence>MGPRFTEQQPLANPEWAGPMVVKENGEFENMKDVTRMFEVAPCLHEIVECARSHFGTGVSQQEQLQPKGTEFADDSDSETFSFDEIEPGTAHDYFPNDAFEREEAEDDDDDISEGSDGGDGNDGPESEGDGLENDSAPPPVNTHDVYKFERKKRYTENEWRVIHQDYLHMWNQRQRHNIAAGEDWFAGENQRYLLWFHRVVRTRLRPTTIEYNMEDVDTDAEDDYDVDTRWGNQQERAPLHDYMRVGRTCRRMALKLNCVIANPVDPARAPGGSSDSQPTPVHSAPGGSSGMARPSSSHRAGKAPASPQASDDDVPGDDSEDSPVPGFADQFIFSQHMDDAPPYTQTQGESSQMNMTQTQRESSQDSDVDAQPRRHRRRDRSDVPSSANRLQTGVRRQRRAANVFSPPDQRPPRH</sequence>
<feature type="compositionally biased region" description="Polar residues" evidence="1">
    <location>
        <begin position="58"/>
        <end position="67"/>
    </location>
</feature>
<evidence type="ECO:0000313" key="2">
    <source>
        <dbReference type="EMBL" id="KAF8780430.1"/>
    </source>
</evidence>